<feature type="region of interest" description="Disordered" evidence="16">
    <location>
        <begin position="158"/>
        <end position="200"/>
    </location>
</feature>
<dbReference type="CDD" id="cd23804">
    <property type="entry name" value="UBCc_UBE2S"/>
    <property type="match status" value="1"/>
</dbReference>
<sequence length="215" mass="23776">MSSSSNVENLSPQVIRQVSKELWELASNPPEGIKVFINEEDITDIQASIEGPAGTPYADGLFRVRLILGKDFPSSPPKGYFVTKIFHPNVARNGEICVNTLKKDWKSDLGLKHILLTIKCLLIVPNPESALNEEAGKLLLEQYDDYCQRARMITEIHARPPKHVKAGLEGPSTGTSGSKGDGPTAKKHAGDKNKLSVEKKNLKLLKEKKRTLKRL</sequence>
<comment type="similarity">
    <text evidence="15">Belongs to the ubiquitin-conjugating enzyme family.</text>
</comment>
<evidence type="ECO:0000256" key="13">
    <source>
        <dbReference type="ARBA" id="ARBA00042399"/>
    </source>
</evidence>
<evidence type="ECO:0000256" key="14">
    <source>
        <dbReference type="PROSITE-ProRule" id="PRU10133"/>
    </source>
</evidence>
<evidence type="ECO:0000256" key="3">
    <source>
        <dbReference type="ARBA" id="ARBA00012486"/>
    </source>
</evidence>
<evidence type="ECO:0000256" key="15">
    <source>
        <dbReference type="RuleBase" id="RU362109"/>
    </source>
</evidence>
<name>A0AAV4W8J6_9ARAC</name>
<dbReference type="Proteomes" id="UP001054837">
    <property type="component" value="Unassembled WGS sequence"/>
</dbReference>
<organism evidence="18 19">
    <name type="scientific">Caerostris darwini</name>
    <dbReference type="NCBI Taxonomy" id="1538125"/>
    <lineage>
        <taxon>Eukaryota</taxon>
        <taxon>Metazoa</taxon>
        <taxon>Ecdysozoa</taxon>
        <taxon>Arthropoda</taxon>
        <taxon>Chelicerata</taxon>
        <taxon>Arachnida</taxon>
        <taxon>Araneae</taxon>
        <taxon>Araneomorphae</taxon>
        <taxon>Entelegynae</taxon>
        <taxon>Araneoidea</taxon>
        <taxon>Araneidae</taxon>
        <taxon>Caerostris</taxon>
    </lineage>
</organism>
<dbReference type="SUPFAM" id="SSF54495">
    <property type="entry name" value="UBC-like"/>
    <property type="match status" value="1"/>
</dbReference>
<protein>
    <recommendedName>
        <fullName evidence="10">Ubiquitin-conjugating enzyme E2 S</fullName>
        <ecNumber evidence="3">2.3.2.23</ecNumber>
    </recommendedName>
    <alternativeName>
        <fullName evidence="11">E2 ubiquitin-conjugating enzyme S</fullName>
    </alternativeName>
    <alternativeName>
        <fullName evidence="13">Ubiquitin carrier protein S</fullName>
    </alternativeName>
    <alternativeName>
        <fullName evidence="12">Ubiquitin-protein ligase S</fullName>
    </alternativeName>
</protein>
<evidence type="ECO:0000256" key="2">
    <source>
        <dbReference type="ARBA" id="ARBA00004906"/>
    </source>
</evidence>
<dbReference type="PROSITE" id="PS00183">
    <property type="entry name" value="UBC_1"/>
    <property type="match status" value="1"/>
</dbReference>
<evidence type="ECO:0000256" key="10">
    <source>
        <dbReference type="ARBA" id="ARBA00039892"/>
    </source>
</evidence>
<dbReference type="GO" id="GO:0051301">
    <property type="term" value="P:cell division"/>
    <property type="evidence" value="ECO:0007669"/>
    <property type="project" value="UniProtKB-KW"/>
</dbReference>
<comment type="caution">
    <text evidence="18">The sequence shown here is derived from an EMBL/GenBank/DDBJ whole genome shotgun (WGS) entry which is preliminary data.</text>
</comment>
<evidence type="ECO:0000313" key="18">
    <source>
        <dbReference type="EMBL" id="GIY77943.1"/>
    </source>
</evidence>
<feature type="domain" description="UBC core" evidence="17">
    <location>
        <begin position="13"/>
        <end position="159"/>
    </location>
</feature>
<gene>
    <name evidence="18" type="primary">GF21161</name>
    <name evidence="18" type="ORF">CDAR_572931</name>
</gene>
<dbReference type="InterPro" id="IPR023313">
    <property type="entry name" value="UBQ-conjugating_AS"/>
</dbReference>
<accession>A0AAV4W8J6</accession>
<evidence type="ECO:0000313" key="19">
    <source>
        <dbReference type="Proteomes" id="UP001054837"/>
    </source>
</evidence>
<evidence type="ECO:0000256" key="7">
    <source>
        <dbReference type="ARBA" id="ARBA00022786"/>
    </source>
</evidence>
<dbReference type="InterPro" id="IPR016135">
    <property type="entry name" value="UBQ-conjugating_enzyme/RWD"/>
</dbReference>
<keyword evidence="9" id="KW-0131">Cell cycle</keyword>
<keyword evidence="5" id="KW-0808">Transferase</keyword>
<dbReference type="PANTHER" id="PTHR24067">
    <property type="entry name" value="UBIQUITIN-CONJUGATING ENZYME E2"/>
    <property type="match status" value="1"/>
</dbReference>
<feature type="compositionally biased region" description="Basic and acidic residues" evidence="16">
    <location>
        <begin position="188"/>
        <end position="200"/>
    </location>
</feature>
<evidence type="ECO:0000256" key="1">
    <source>
        <dbReference type="ARBA" id="ARBA00000485"/>
    </source>
</evidence>
<dbReference type="EMBL" id="BPLQ01014198">
    <property type="protein sequence ID" value="GIY77943.1"/>
    <property type="molecule type" value="Genomic_DNA"/>
</dbReference>
<dbReference type="PROSITE" id="PS50127">
    <property type="entry name" value="UBC_2"/>
    <property type="match status" value="1"/>
</dbReference>
<dbReference type="AlphaFoldDB" id="A0AAV4W8J6"/>
<keyword evidence="7 15" id="KW-0833">Ubl conjugation pathway</keyword>
<dbReference type="GO" id="GO:0010458">
    <property type="term" value="P:exit from mitosis"/>
    <property type="evidence" value="ECO:0007669"/>
    <property type="project" value="UniProtKB-ARBA"/>
</dbReference>
<dbReference type="InterPro" id="IPR050113">
    <property type="entry name" value="Ub_conjugating_enzyme"/>
</dbReference>
<dbReference type="SMART" id="SM00212">
    <property type="entry name" value="UBCc"/>
    <property type="match status" value="1"/>
</dbReference>
<evidence type="ECO:0000256" key="6">
    <source>
        <dbReference type="ARBA" id="ARBA00022741"/>
    </source>
</evidence>
<proteinExistence type="inferred from homology"/>
<dbReference type="Gene3D" id="3.10.110.10">
    <property type="entry name" value="Ubiquitin Conjugating Enzyme"/>
    <property type="match status" value="1"/>
</dbReference>
<comment type="pathway">
    <text evidence="2">Protein modification; protein ubiquitination.</text>
</comment>
<evidence type="ECO:0000256" key="11">
    <source>
        <dbReference type="ARBA" id="ARBA00041794"/>
    </source>
</evidence>
<evidence type="ECO:0000256" key="4">
    <source>
        <dbReference type="ARBA" id="ARBA00022618"/>
    </source>
</evidence>
<comment type="catalytic activity">
    <reaction evidence="1">
        <text>S-ubiquitinyl-[E1 ubiquitin-activating enzyme]-L-cysteine + [E2 ubiquitin-conjugating enzyme]-L-cysteine = [E1 ubiquitin-activating enzyme]-L-cysteine + S-ubiquitinyl-[E2 ubiquitin-conjugating enzyme]-L-cysteine.</text>
        <dbReference type="EC" id="2.3.2.23"/>
    </reaction>
</comment>
<dbReference type="InterPro" id="IPR000608">
    <property type="entry name" value="UBC"/>
</dbReference>
<evidence type="ECO:0000256" key="9">
    <source>
        <dbReference type="ARBA" id="ARBA00023306"/>
    </source>
</evidence>
<dbReference type="GO" id="GO:0061631">
    <property type="term" value="F:ubiquitin conjugating enzyme activity"/>
    <property type="evidence" value="ECO:0007669"/>
    <property type="project" value="UniProtKB-EC"/>
</dbReference>
<keyword evidence="8 15" id="KW-0067">ATP-binding</keyword>
<dbReference type="FunFam" id="3.10.110.10:FF:000034">
    <property type="entry name" value="Ubiquitin-conjugating enzyme E2 S"/>
    <property type="match status" value="1"/>
</dbReference>
<keyword evidence="19" id="KW-1185">Reference proteome</keyword>
<keyword evidence="4" id="KW-0132">Cell division</keyword>
<dbReference type="GO" id="GO:0005524">
    <property type="term" value="F:ATP binding"/>
    <property type="evidence" value="ECO:0007669"/>
    <property type="project" value="UniProtKB-UniRule"/>
</dbReference>
<dbReference type="GO" id="GO:0031145">
    <property type="term" value="P:anaphase-promoting complex-dependent catabolic process"/>
    <property type="evidence" value="ECO:0007669"/>
    <property type="project" value="UniProtKB-ARBA"/>
</dbReference>
<feature type="active site" description="Glycyl thioester intermediate" evidence="14">
    <location>
        <position position="97"/>
    </location>
</feature>
<evidence type="ECO:0000256" key="12">
    <source>
        <dbReference type="ARBA" id="ARBA00042314"/>
    </source>
</evidence>
<dbReference type="Pfam" id="PF00179">
    <property type="entry name" value="UQ_con"/>
    <property type="match status" value="1"/>
</dbReference>
<evidence type="ECO:0000256" key="8">
    <source>
        <dbReference type="ARBA" id="ARBA00022840"/>
    </source>
</evidence>
<evidence type="ECO:0000259" key="17">
    <source>
        <dbReference type="PROSITE" id="PS50127"/>
    </source>
</evidence>
<keyword evidence="6 15" id="KW-0547">Nucleotide-binding</keyword>
<reference evidence="18 19" key="1">
    <citation type="submission" date="2021-06" db="EMBL/GenBank/DDBJ databases">
        <title>Caerostris darwini draft genome.</title>
        <authorList>
            <person name="Kono N."/>
            <person name="Arakawa K."/>
        </authorList>
    </citation>
    <scope>NUCLEOTIDE SEQUENCE [LARGE SCALE GENOMIC DNA]</scope>
</reference>
<dbReference type="EC" id="2.3.2.23" evidence="3"/>
<evidence type="ECO:0000256" key="5">
    <source>
        <dbReference type="ARBA" id="ARBA00022679"/>
    </source>
</evidence>
<evidence type="ECO:0000256" key="16">
    <source>
        <dbReference type="SAM" id="MobiDB-lite"/>
    </source>
</evidence>